<dbReference type="EMBL" id="LAFY01000277">
    <property type="protein sequence ID" value="KJY01616.1"/>
    <property type="molecule type" value="Genomic_DNA"/>
</dbReference>
<feature type="region of interest" description="Disordered" evidence="1">
    <location>
        <begin position="365"/>
        <end position="518"/>
    </location>
</feature>
<feature type="compositionally biased region" description="Basic and acidic residues" evidence="1">
    <location>
        <begin position="450"/>
        <end position="459"/>
    </location>
</feature>
<dbReference type="Pfam" id="PF26434">
    <property type="entry name" value="YAG7_C"/>
    <property type="match status" value="1"/>
</dbReference>
<comment type="caution">
    <text evidence="3">The sequence shown here is derived from an EMBL/GenBank/DDBJ whole genome shotgun (WGS) entry which is preliminary data.</text>
</comment>
<sequence>MAAVVEKAQELVEKVTGTGESKSARKKKAKAEAAATTDIDGSAAVPQNGSKEASVIAEIDNSSENAYVKELQKSIRNINKKLSGMQKTDVVISENPGVSLDDLVAQRKINQDQKAAALKKPGLQAQLVDLEERIEHYRKFDADYQSRLNKQRDELTAAHQQETEKLRNDLRLESVSATTAELRKKLLTFSQFLRAAAAKRTVEEDADSEESKAFEGALLSVYGGDNKAVDAALSIIEGSSEQVIDINGYPLNFNYAQVKQAAVEHAPYQAEEAWLDQVAEATGGEAGSDPTIANAGLTELEAPNQPNGHLEPQVEASAAGQVNSGDAAGNIAGERWDTNAAGSSGGAEHGLDESYEVIPRPADEVDLPAPAAQGPAQQPQSSSWADDVTSHQEAASGNVAGEAWNTKAPGEQADNNDWAQENVAVPNGAADDGFHEVAGRSRGRGGPRGRGGDSGEFRGRGGRRGNFRGRGGEGESRGRGGFRGGRGDGEFRGGRGGGGRGRGGPRGGSDGGAAAPRS</sequence>
<proteinExistence type="predicted"/>
<gene>
    <name evidence="3" type="ORF">TI39_contig285g00033</name>
</gene>
<reference evidence="3 4" key="1">
    <citation type="submission" date="2015-03" db="EMBL/GenBank/DDBJ databases">
        <title>RNA-seq based gene annotation and comparative genomics of four Zymoseptoria species reveal species-specific pathogenicity related genes and transposable element activity.</title>
        <authorList>
            <person name="Grandaubert J."/>
            <person name="Bhattacharyya A."/>
            <person name="Stukenbrock E.H."/>
        </authorList>
    </citation>
    <scope>NUCLEOTIDE SEQUENCE [LARGE SCALE GENOMIC DNA]</scope>
    <source>
        <strain evidence="3 4">Zb18110</strain>
    </source>
</reference>
<feature type="compositionally biased region" description="Low complexity" evidence="1">
    <location>
        <begin position="368"/>
        <end position="380"/>
    </location>
</feature>
<feature type="region of interest" description="Disordered" evidence="1">
    <location>
        <begin position="316"/>
        <end position="351"/>
    </location>
</feature>
<evidence type="ECO:0000313" key="4">
    <source>
        <dbReference type="Proteomes" id="UP000033647"/>
    </source>
</evidence>
<dbReference type="InterPro" id="IPR058602">
    <property type="entry name" value="YAG7_dimerisation_dom"/>
</dbReference>
<dbReference type="STRING" id="1047168.A0A0F4GZI1"/>
<dbReference type="Proteomes" id="UP000033647">
    <property type="component" value="Unassembled WGS sequence"/>
</dbReference>
<evidence type="ECO:0000256" key="1">
    <source>
        <dbReference type="SAM" id="MobiDB-lite"/>
    </source>
</evidence>
<name>A0A0F4GZI1_9PEZI</name>
<protein>
    <recommendedName>
        <fullName evidence="2">YAG7-like dimerisation domain-containing protein</fullName>
    </recommendedName>
</protein>
<keyword evidence="4" id="KW-1185">Reference proteome</keyword>
<evidence type="ECO:0000259" key="2">
    <source>
        <dbReference type="Pfam" id="PF26434"/>
    </source>
</evidence>
<organism evidence="3 4">
    <name type="scientific">Zymoseptoria brevis</name>
    <dbReference type="NCBI Taxonomy" id="1047168"/>
    <lineage>
        <taxon>Eukaryota</taxon>
        <taxon>Fungi</taxon>
        <taxon>Dikarya</taxon>
        <taxon>Ascomycota</taxon>
        <taxon>Pezizomycotina</taxon>
        <taxon>Dothideomycetes</taxon>
        <taxon>Dothideomycetidae</taxon>
        <taxon>Mycosphaerellales</taxon>
        <taxon>Mycosphaerellaceae</taxon>
        <taxon>Zymoseptoria</taxon>
    </lineage>
</organism>
<evidence type="ECO:0000313" key="3">
    <source>
        <dbReference type="EMBL" id="KJY01616.1"/>
    </source>
</evidence>
<accession>A0A0F4GZI1</accession>
<feature type="domain" description="YAG7-like dimerisation" evidence="2">
    <location>
        <begin position="180"/>
        <end position="263"/>
    </location>
</feature>
<feature type="compositionally biased region" description="Gly residues" evidence="1">
    <location>
        <begin position="494"/>
        <end position="511"/>
    </location>
</feature>
<dbReference type="OrthoDB" id="5399559at2759"/>
<dbReference type="AlphaFoldDB" id="A0A0F4GZI1"/>
<feature type="region of interest" description="Disordered" evidence="1">
    <location>
        <begin position="13"/>
        <end position="47"/>
    </location>
</feature>